<gene>
    <name evidence="8" type="ORF">NYP16_04570</name>
</gene>
<protein>
    <recommendedName>
        <fullName evidence="3 6">Flagellar basal body rod protein FlgB</fullName>
    </recommendedName>
</protein>
<dbReference type="AlphaFoldDB" id="A0A9X3Z6K7"/>
<evidence type="ECO:0000256" key="5">
    <source>
        <dbReference type="ARBA" id="ARBA00024934"/>
    </source>
</evidence>
<organism evidence="8 9">
    <name type="scientific">Govanella unica</name>
    <dbReference type="NCBI Taxonomy" id="2975056"/>
    <lineage>
        <taxon>Bacteria</taxon>
        <taxon>Pseudomonadati</taxon>
        <taxon>Pseudomonadota</taxon>
        <taxon>Alphaproteobacteria</taxon>
        <taxon>Emcibacterales</taxon>
        <taxon>Govanellaceae</taxon>
        <taxon>Govanella</taxon>
    </lineage>
</organism>
<reference evidence="8" key="2">
    <citation type="journal article" date="2023" name="Syst. Appl. Microbiol.">
        <title>Govania unica gen. nov., sp. nov., a rare biosphere bacterium that represents a novel family in the class Alphaproteobacteria.</title>
        <authorList>
            <person name="Vandamme P."/>
            <person name="Peeters C."/>
            <person name="Hettiarachchi A."/>
            <person name="Cnockaert M."/>
            <person name="Carlier A."/>
        </authorList>
    </citation>
    <scope>NUCLEOTIDE SEQUENCE</scope>
    <source>
        <strain evidence="8">LMG 31809</strain>
    </source>
</reference>
<dbReference type="EMBL" id="JANWOI010000001">
    <property type="protein sequence ID" value="MDA5193231.1"/>
    <property type="molecule type" value="Genomic_DNA"/>
</dbReference>
<dbReference type="GO" id="GO:0071973">
    <property type="term" value="P:bacterial-type flagellum-dependent cell motility"/>
    <property type="evidence" value="ECO:0007669"/>
    <property type="project" value="InterPro"/>
</dbReference>
<sequence>MRQMDFQGLKLFSALQGKMSWLERRQKMLSENVANANTSDYTPKDLKDLHFSDVLVRTSTSAAKVARTHPNHQSPPSEVRGGEVYHVKSLETQRNGNGVGLEEEMTKLADTRMTHELVTNLYRKHAGMLRVALGRGN</sequence>
<evidence type="ECO:0000256" key="6">
    <source>
        <dbReference type="PIRNR" id="PIRNR002889"/>
    </source>
</evidence>
<evidence type="ECO:0000313" key="9">
    <source>
        <dbReference type="Proteomes" id="UP001141619"/>
    </source>
</evidence>
<feature type="region of interest" description="Disordered" evidence="7">
    <location>
        <begin position="62"/>
        <end position="81"/>
    </location>
</feature>
<evidence type="ECO:0000313" key="8">
    <source>
        <dbReference type="EMBL" id="MDA5193231.1"/>
    </source>
</evidence>
<dbReference type="Proteomes" id="UP001141619">
    <property type="component" value="Unassembled WGS sequence"/>
</dbReference>
<proteinExistence type="inferred from homology"/>
<comment type="similarity">
    <text evidence="2 6">Belongs to the flagella basal body rod proteins family.</text>
</comment>
<dbReference type="InterPro" id="IPR006300">
    <property type="entry name" value="FlgB"/>
</dbReference>
<accession>A0A9X3Z6K7</accession>
<comment type="function">
    <text evidence="5 6">Structural component of flagellum, the bacterial motility apparatus. Part of the rod structure of flagellar basal body.</text>
</comment>
<dbReference type="RefSeq" id="WP_274942925.1">
    <property type="nucleotide sequence ID" value="NZ_JANWOI010000001.1"/>
</dbReference>
<comment type="caution">
    <text evidence="8">The sequence shown here is derived from an EMBL/GenBank/DDBJ whole genome shotgun (WGS) entry which is preliminary data.</text>
</comment>
<evidence type="ECO:0000256" key="2">
    <source>
        <dbReference type="ARBA" id="ARBA00009677"/>
    </source>
</evidence>
<keyword evidence="9" id="KW-1185">Reference proteome</keyword>
<evidence type="ECO:0000256" key="7">
    <source>
        <dbReference type="SAM" id="MobiDB-lite"/>
    </source>
</evidence>
<evidence type="ECO:0000256" key="4">
    <source>
        <dbReference type="ARBA" id="ARBA00023143"/>
    </source>
</evidence>
<comment type="subunit">
    <text evidence="6">The basal body constitutes a major portion of the flagellar organelle and consists of a number of rings mounted on a central rod.</text>
</comment>
<dbReference type="GO" id="GO:0030694">
    <property type="term" value="C:bacterial-type flagellum basal body, rod"/>
    <property type="evidence" value="ECO:0007669"/>
    <property type="project" value="InterPro"/>
</dbReference>
<evidence type="ECO:0000256" key="3">
    <source>
        <dbReference type="ARBA" id="ARBA00014376"/>
    </source>
</evidence>
<comment type="subcellular location">
    <subcellularLocation>
        <location evidence="1 6">Bacterial flagellum basal body</location>
    </subcellularLocation>
</comment>
<reference evidence="8" key="1">
    <citation type="submission" date="2022-08" db="EMBL/GenBank/DDBJ databases">
        <authorList>
            <person name="Vandamme P."/>
            <person name="Hettiarachchi A."/>
            <person name="Peeters C."/>
            <person name="Cnockaert M."/>
            <person name="Carlier A."/>
        </authorList>
    </citation>
    <scope>NUCLEOTIDE SEQUENCE</scope>
    <source>
        <strain evidence="8">LMG 31809</strain>
    </source>
</reference>
<keyword evidence="4 6" id="KW-0975">Bacterial flagellum</keyword>
<dbReference type="PIRSF" id="PIRSF002889">
    <property type="entry name" value="Rod_FlgB"/>
    <property type="match status" value="1"/>
</dbReference>
<evidence type="ECO:0000256" key="1">
    <source>
        <dbReference type="ARBA" id="ARBA00004117"/>
    </source>
</evidence>
<name>A0A9X3Z6K7_9PROT</name>